<name>A0A3N4JB84_9PEZI</name>
<protein>
    <submittedName>
        <fullName evidence="1">Uncharacterized protein</fullName>
    </submittedName>
</protein>
<proteinExistence type="predicted"/>
<keyword evidence="2" id="KW-1185">Reference proteome</keyword>
<dbReference type="EMBL" id="ML120424">
    <property type="protein sequence ID" value="RPA95543.1"/>
    <property type="molecule type" value="Genomic_DNA"/>
</dbReference>
<accession>A0A3N4JB84</accession>
<reference evidence="1 2" key="1">
    <citation type="journal article" date="2018" name="Nat. Ecol. Evol.">
        <title>Pezizomycetes genomes reveal the molecular basis of ectomycorrhizal truffle lifestyle.</title>
        <authorList>
            <person name="Murat C."/>
            <person name="Payen T."/>
            <person name="Noel B."/>
            <person name="Kuo A."/>
            <person name="Morin E."/>
            <person name="Chen J."/>
            <person name="Kohler A."/>
            <person name="Krizsan K."/>
            <person name="Balestrini R."/>
            <person name="Da Silva C."/>
            <person name="Montanini B."/>
            <person name="Hainaut M."/>
            <person name="Levati E."/>
            <person name="Barry K.W."/>
            <person name="Belfiori B."/>
            <person name="Cichocki N."/>
            <person name="Clum A."/>
            <person name="Dockter R.B."/>
            <person name="Fauchery L."/>
            <person name="Guy J."/>
            <person name="Iotti M."/>
            <person name="Le Tacon F."/>
            <person name="Lindquist E.A."/>
            <person name="Lipzen A."/>
            <person name="Malagnac F."/>
            <person name="Mello A."/>
            <person name="Molinier V."/>
            <person name="Miyauchi S."/>
            <person name="Poulain J."/>
            <person name="Riccioni C."/>
            <person name="Rubini A."/>
            <person name="Sitrit Y."/>
            <person name="Splivallo R."/>
            <person name="Traeger S."/>
            <person name="Wang M."/>
            <person name="Zifcakova L."/>
            <person name="Wipf D."/>
            <person name="Zambonelli A."/>
            <person name="Paolocci F."/>
            <person name="Nowrousian M."/>
            <person name="Ottonello S."/>
            <person name="Baldrian P."/>
            <person name="Spatafora J.W."/>
            <person name="Henrissat B."/>
            <person name="Nagy L.G."/>
            <person name="Aury J.M."/>
            <person name="Wincker P."/>
            <person name="Grigoriev I.V."/>
            <person name="Bonfante P."/>
            <person name="Martin F.M."/>
        </authorList>
    </citation>
    <scope>NUCLEOTIDE SEQUENCE [LARGE SCALE GENOMIC DNA]</scope>
    <source>
        <strain evidence="1 2">120613-1</strain>
    </source>
</reference>
<evidence type="ECO:0000313" key="2">
    <source>
        <dbReference type="Proteomes" id="UP000276215"/>
    </source>
</evidence>
<evidence type="ECO:0000313" key="1">
    <source>
        <dbReference type="EMBL" id="RPA95543.1"/>
    </source>
</evidence>
<dbReference type="Proteomes" id="UP000276215">
    <property type="component" value="Unassembled WGS sequence"/>
</dbReference>
<dbReference type="AlphaFoldDB" id="A0A3N4JB84"/>
<organism evidence="1 2">
    <name type="scientific">Choiromyces venosus 120613-1</name>
    <dbReference type="NCBI Taxonomy" id="1336337"/>
    <lineage>
        <taxon>Eukaryota</taxon>
        <taxon>Fungi</taxon>
        <taxon>Dikarya</taxon>
        <taxon>Ascomycota</taxon>
        <taxon>Pezizomycotina</taxon>
        <taxon>Pezizomycetes</taxon>
        <taxon>Pezizales</taxon>
        <taxon>Tuberaceae</taxon>
        <taxon>Choiromyces</taxon>
    </lineage>
</organism>
<sequence>MKFIDSETSDVVNLSVYIGVVFPTEVVPTVIIAEDYGHGVPYASFAPSILMTRETLYHIILPLPIPLKPLICCLKRTYTMIAF</sequence>
<gene>
    <name evidence="1" type="ORF">L873DRAFT_1303633</name>
</gene>